<dbReference type="InterPro" id="IPR007312">
    <property type="entry name" value="Phosphoesterase"/>
</dbReference>
<sequence length="510" mass="57382">MTLQEERTPGGHPIPFMTPSRVTTLSTGRDFLPGSSNLKEQPMADPIEHVVVLMLENRSFDQMLGALQGIRPGVDGIDPLLGPGQRRVNLDRQGRPYYQEPGAARILKPDPRHETDHVLHQLEGMGNFVRDYQDHYSKARPEQLQQVMSYFPWGSLPALHTLAEQFHVCDRWHSSVPGPTWANRLFAWSGTSLGRVKMPEVKLPFGPFQPNLHNYNQPTIFDRLSERNKTWRVYVHEGTSLTYLLHNMRKLGNLNRVDNMNRFSAAAAGPEDQFPQFAFIEPRYTGAFRNDDHPPTDVMKGQALVASVYNQLRANEALWRKTLFVVLYDEHGGFYDHVEPTAHGAVPPDDHRADGFDFTRLGVRIPAVLVSPWLDPGVCHDVFDHTSLLKYLTDKWNLGPLGARVATAKSFSSLLTQRASPRTDTLLSLSATVPAVTLLTEALANMPDPVTLEDLNENHAVLALSQLLEADIGDPEGVRNDRAARMLGDTAVRHQVVLERFERLRQRAAE</sequence>
<evidence type="ECO:0000313" key="3">
    <source>
        <dbReference type="EMBL" id="RKH65953.1"/>
    </source>
</evidence>
<evidence type="ECO:0000256" key="1">
    <source>
        <dbReference type="ARBA" id="ARBA00022801"/>
    </source>
</evidence>
<dbReference type="InterPro" id="IPR017850">
    <property type="entry name" value="Alkaline_phosphatase_core_sf"/>
</dbReference>
<organism evidence="3 4">
    <name type="scientific">Corallococcus llansteffanensis</name>
    <dbReference type="NCBI Taxonomy" id="2316731"/>
    <lineage>
        <taxon>Bacteria</taxon>
        <taxon>Pseudomonadati</taxon>
        <taxon>Myxococcota</taxon>
        <taxon>Myxococcia</taxon>
        <taxon>Myxococcales</taxon>
        <taxon>Cystobacterineae</taxon>
        <taxon>Myxococcaceae</taxon>
        <taxon>Corallococcus</taxon>
    </lineage>
</organism>
<dbReference type="AlphaFoldDB" id="A0A3A8QBA4"/>
<evidence type="ECO:0000313" key="4">
    <source>
        <dbReference type="Proteomes" id="UP000272888"/>
    </source>
</evidence>
<dbReference type="Gene3D" id="3.40.720.10">
    <property type="entry name" value="Alkaline Phosphatase, subunit A"/>
    <property type="match status" value="2"/>
</dbReference>
<feature type="region of interest" description="Disordered" evidence="2">
    <location>
        <begin position="1"/>
        <end position="20"/>
    </location>
</feature>
<protein>
    <submittedName>
        <fullName evidence="3">Phospholipase</fullName>
    </submittedName>
</protein>
<dbReference type="GO" id="GO:0009395">
    <property type="term" value="P:phospholipid catabolic process"/>
    <property type="evidence" value="ECO:0007669"/>
    <property type="project" value="TreeGrafter"/>
</dbReference>
<gene>
    <name evidence="3" type="ORF">D7V93_05065</name>
</gene>
<reference evidence="4" key="1">
    <citation type="submission" date="2018-09" db="EMBL/GenBank/DDBJ databases">
        <authorList>
            <person name="Livingstone P.G."/>
            <person name="Whitworth D.E."/>
        </authorList>
    </citation>
    <scope>NUCLEOTIDE SEQUENCE [LARGE SCALE GENOMIC DNA]</scope>
    <source>
        <strain evidence="4">CA051B</strain>
    </source>
</reference>
<dbReference type="EMBL" id="RAWB01000032">
    <property type="protein sequence ID" value="RKH65953.1"/>
    <property type="molecule type" value="Genomic_DNA"/>
</dbReference>
<keyword evidence="1" id="KW-0378">Hydrolase</keyword>
<name>A0A3A8QBA4_9BACT</name>
<accession>A0A3A8QBA4</accession>
<evidence type="ECO:0000256" key="2">
    <source>
        <dbReference type="SAM" id="MobiDB-lite"/>
    </source>
</evidence>
<comment type="caution">
    <text evidence="3">The sequence shown here is derived from an EMBL/GenBank/DDBJ whole genome shotgun (WGS) entry which is preliminary data.</text>
</comment>
<dbReference type="PANTHER" id="PTHR31956">
    <property type="entry name" value="NON-SPECIFIC PHOSPHOLIPASE C4-RELATED"/>
    <property type="match status" value="1"/>
</dbReference>
<dbReference type="PANTHER" id="PTHR31956:SF1">
    <property type="entry name" value="NON-SPECIFIC PHOSPHOLIPASE C1"/>
    <property type="match status" value="1"/>
</dbReference>
<proteinExistence type="predicted"/>
<dbReference type="Proteomes" id="UP000272888">
    <property type="component" value="Unassembled WGS sequence"/>
</dbReference>
<keyword evidence="4" id="KW-1185">Reference proteome</keyword>
<dbReference type="GO" id="GO:0042578">
    <property type="term" value="F:phosphoric ester hydrolase activity"/>
    <property type="evidence" value="ECO:0007669"/>
    <property type="project" value="UniProtKB-ARBA"/>
</dbReference>
<dbReference type="Pfam" id="PF04185">
    <property type="entry name" value="Phosphoesterase"/>
    <property type="match status" value="1"/>
</dbReference>